<dbReference type="AlphaFoldDB" id="A0A2X1VJ84"/>
<dbReference type="EMBL" id="UATH01000001">
    <property type="protein sequence ID" value="SPY08420.1"/>
    <property type="molecule type" value="Genomic_DNA"/>
</dbReference>
<feature type="region of interest" description="Disordered" evidence="1">
    <location>
        <begin position="1"/>
        <end position="26"/>
    </location>
</feature>
<sequence length="71" mass="8499">MTLENDTKIPVGRPRKYANQAERQRAYRQRLKDRGFKVVQRIVPDQGRKDEPLTSSVLDLSEVGRWRFRER</sequence>
<evidence type="ECO:0000313" key="3">
    <source>
        <dbReference type="Proteomes" id="UP000250242"/>
    </source>
</evidence>
<gene>
    <name evidence="2" type="ORF">NCTC11009_01646</name>
</gene>
<dbReference type="Proteomes" id="UP000250242">
    <property type="component" value="Unassembled WGS sequence"/>
</dbReference>
<evidence type="ECO:0000313" key="2">
    <source>
        <dbReference type="EMBL" id="SPY08420.1"/>
    </source>
</evidence>
<protein>
    <submittedName>
        <fullName evidence="2">Uncharacterized protein</fullName>
    </submittedName>
</protein>
<dbReference type="RefSeq" id="WP_113062656.1">
    <property type="nucleotide sequence ID" value="NZ_UATH01000001.1"/>
</dbReference>
<organism evidence="2 3">
    <name type="scientific">Oligella urethralis</name>
    <dbReference type="NCBI Taxonomy" id="90245"/>
    <lineage>
        <taxon>Bacteria</taxon>
        <taxon>Pseudomonadati</taxon>
        <taxon>Pseudomonadota</taxon>
        <taxon>Betaproteobacteria</taxon>
        <taxon>Burkholderiales</taxon>
        <taxon>Alcaligenaceae</taxon>
        <taxon>Oligella</taxon>
    </lineage>
</organism>
<accession>A0A2X1VJ84</accession>
<evidence type="ECO:0000256" key="1">
    <source>
        <dbReference type="SAM" id="MobiDB-lite"/>
    </source>
</evidence>
<proteinExistence type="predicted"/>
<reference evidence="2 3" key="1">
    <citation type="submission" date="2018-06" db="EMBL/GenBank/DDBJ databases">
        <authorList>
            <consortium name="Pathogen Informatics"/>
            <person name="Doyle S."/>
        </authorList>
    </citation>
    <scope>NUCLEOTIDE SEQUENCE [LARGE SCALE GENOMIC DNA]</scope>
    <source>
        <strain evidence="2 3">NCTC11009</strain>
    </source>
</reference>
<name>A0A2X1VJ84_9BURK</name>